<feature type="domain" description="ChrR-like cupin" evidence="1">
    <location>
        <begin position="15"/>
        <end position="106"/>
    </location>
</feature>
<evidence type="ECO:0000259" key="1">
    <source>
        <dbReference type="Pfam" id="PF12973"/>
    </source>
</evidence>
<dbReference type="InterPro" id="IPR014710">
    <property type="entry name" value="RmlC-like_jellyroll"/>
</dbReference>
<dbReference type="SUPFAM" id="SSF51182">
    <property type="entry name" value="RmlC-like cupins"/>
    <property type="match status" value="2"/>
</dbReference>
<evidence type="ECO:0000313" key="3">
    <source>
        <dbReference type="Proteomes" id="UP001215827"/>
    </source>
</evidence>
<sequence>MAGGSGLAREHTLFIHAPDLPWEKGLYSGARPEVRSKVLSIDEQATDATVVIEYPAGWSRSEPEHLTAHEEFLVLEGEIEIDGEVYGPQHYAFLPAGYVRQRQSSARGAKVLTMFYDVPQVVPGTPDTPFDEALLVRHIDPLAMEWDPGLVDPQLAAGVAIKPLRTDPYTQETSFLYMSPPHRVPPGMAKPQWTHSMVEELFCLAGTYVWGDCGRMGPGGYAWWREGVYHGPAGTDVGYLLFVRTVNGPLDNIFDTEKRPFSWEPPFAPQVPERLKPYSRPYVEPPLA</sequence>
<dbReference type="InterPro" id="IPR025979">
    <property type="entry name" value="ChrR-like_cupin_dom"/>
</dbReference>
<name>A0ABY8FMR3_9SPHN</name>
<reference evidence="2 3" key="1">
    <citation type="submission" date="2023-03" db="EMBL/GenBank/DDBJ databases">
        <title>Altererythrobacter sp. CAU 1644 isolated from sand.</title>
        <authorList>
            <person name="Kim W."/>
        </authorList>
    </citation>
    <scope>NUCLEOTIDE SEQUENCE [LARGE SCALE GENOMIC DNA]</scope>
    <source>
        <strain evidence="2 3">CAU 1644</strain>
    </source>
</reference>
<dbReference type="RefSeq" id="WP_278015085.1">
    <property type="nucleotide sequence ID" value="NZ_CP121106.1"/>
</dbReference>
<dbReference type="InterPro" id="IPR011051">
    <property type="entry name" value="RmlC_Cupin_sf"/>
</dbReference>
<protein>
    <recommendedName>
        <fullName evidence="1">ChrR-like cupin domain-containing protein</fullName>
    </recommendedName>
</protein>
<dbReference type="Gene3D" id="2.60.120.10">
    <property type="entry name" value="Jelly Rolls"/>
    <property type="match status" value="1"/>
</dbReference>
<accession>A0ABY8FMR3</accession>
<dbReference type="EMBL" id="CP121106">
    <property type="protein sequence ID" value="WFL76319.1"/>
    <property type="molecule type" value="Genomic_DNA"/>
</dbReference>
<organism evidence="2 3">
    <name type="scientific">Altererythrobacter arenosus</name>
    <dbReference type="NCBI Taxonomy" id="3032592"/>
    <lineage>
        <taxon>Bacteria</taxon>
        <taxon>Pseudomonadati</taxon>
        <taxon>Pseudomonadota</taxon>
        <taxon>Alphaproteobacteria</taxon>
        <taxon>Sphingomonadales</taxon>
        <taxon>Erythrobacteraceae</taxon>
        <taxon>Altererythrobacter</taxon>
    </lineage>
</organism>
<dbReference type="Proteomes" id="UP001215827">
    <property type="component" value="Chromosome"/>
</dbReference>
<dbReference type="Pfam" id="PF12973">
    <property type="entry name" value="Cupin_7"/>
    <property type="match status" value="1"/>
</dbReference>
<evidence type="ECO:0000313" key="2">
    <source>
        <dbReference type="EMBL" id="WFL76319.1"/>
    </source>
</evidence>
<proteinExistence type="predicted"/>
<gene>
    <name evidence="2" type="ORF">P7228_09945</name>
</gene>
<keyword evidence="3" id="KW-1185">Reference proteome</keyword>